<feature type="non-terminal residue" evidence="1">
    <location>
        <position position="1"/>
    </location>
</feature>
<organism evidence="1 2">
    <name type="scientific">Paraglomus occultum</name>
    <dbReference type="NCBI Taxonomy" id="144539"/>
    <lineage>
        <taxon>Eukaryota</taxon>
        <taxon>Fungi</taxon>
        <taxon>Fungi incertae sedis</taxon>
        <taxon>Mucoromycota</taxon>
        <taxon>Glomeromycotina</taxon>
        <taxon>Glomeromycetes</taxon>
        <taxon>Paraglomerales</taxon>
        <taxon>Paraglomeraceae</taxon>
        <taxon>Paraglomus</taxon>
    </lineage>
</organism>
<proteinExistence type="predicted"/>
<evidence type="ECO:0000313" key="2">
    <source>
        <dbReference type="Proteomes" id="UP000789572"/>
    </source>
</evidence>
<accession>A0A9N9DP56</accession>
<protein>
    <submittedName>
        <fullName evidence="1">8614_t:CDS:1</fullName>
    </submittedName>
</protein>
<sequence>LSVPILKISHVNRTYNLVILLAVEIDPSLEDALLVSDRYGRLGAEIDLKIEVFSESDNPEPIHKFKLWWRIC</sequence>
<dbReference type="AlphaFoldDB" id="A0A9N9DP56"/>
<dbReference type="Proteomes" id="UP000789572">
    <property type="component" value="Unassembled WGS sequence"/>
</dbReference>
<keyword evidence="2" id="KW-1185">Reference proteome</keyword>
<comment type="caution">
    <text evidence="1">The sequence shown here is derived from an EMBL/GenBank/DDBJ whole genome shotgun (WGS) entry which is preliminary data.</text>
</comment>
<name>A0A9N9DP56_9GLOM</name>
<reference evidence="1" key="1">
    <citation type="submission" date="2021-06" db="EMBL/GenBank/DDBJ databases">
        <authorList>
            <person name="Kallberg Y."/>
            <person name="Tangrot J."/>
            <person name="Rosling A."/>
        </authorList>
    </citation>
    <scope>NUCLEOTIDE SEQUENCE</scope>
    <source>
        <strain evidence="1">IA702</strain>
    </source>
</reference>
<dbReference type="EMBL" id="CAJVPJ010004073">
    <property type="protein sequence ID" value="CAG8648195.1"/>
    <property type="molecule type" value="Genomic_DNA"/>
</dbReference>
<evidence type="ECO:0000313" key="1">
    <source>
        <dbReference type="EMBL" id="CAG8648195.1"/>
    </source>
</evidence>
<gene>
    <name evidence="1" type="ORF">POCULU_LOCUS9802</name>
</gene>